<dbReference type="Gene3D" id="1.20.58.2150">
    <property type="match status" value="1"/>
</dbReference>
<gene>
    <name evidence="6" type="ORF">GQX73_g2218</name>
</gene>
<evidence type="ECO:0000259" key="5">
    <source>
        <dbReference type="PROSITE" id="PS50011"/>
    </source>
</evidence>
<dbReference type="SMART" id="SM00220">
    <property type="entry name" value="S_TKc"/>
    <property type="match status" value="1"/>
</dbReference>
<dbReference type="InterPro" id="IPR031924">
    <property type="entry name" value="GH115"/>
</dbReference>
<evidence type="ECO:0000313" key="7">
    <source>
        <dbReference type="Proteomes" id="UP000481858"/>
    </source>
</evidence>
<keyword evidence="7" id="KW-1185">Reference proteome</keyword>
<dbReference type="Proteomes" id="UP000481858">
    <property type="component" value="Unassembled WGS sequence"/>
</dbReference>
<dbReference type="InterPro" id="IPR011009">
    <property type="entry name" value="Kinase-like_dom_sf"/>
</dbReference>
<proteinExistence type="predicted"/>
<dbReference type="InterPro" id="IPR017441">
    <property type="entry name" value="Protein_kinase_ATP_BS"/>
</dbReference>
<dbReference type="OrthoDB" id="4849794at2759"/>
<keyword evidence="1" id="KW-0378">Hydrolase</keyword>
<feature type="signal peptide" evidence="4">
    <location>
        <begin position="1"/>
        <end position="16"/>
    </location>
</feature>
<dbReference type="GO" id="GO:0005524">
    <property type="term" value="F:ATP binding"/>
    <property type="evidence" value="ECO:0007669"/>
    <property type="project" value="UniProtKB-UniRule"/>
</dbReference>
<evidence type="ECO:0000313" key="6">
    <source>
        <dbReference type="EMBL" id="KAF2971272.1"/>
    </source>
</evidence>
<evidence type="ECO:0000256" key="3">
    <source>
        <dbReference type="SAM" id="MobiDB-lite"/>
    </source>
</evidence>
<dbReference type="GO" id="GO:0004672">
    <property type="term" value="F:protein kinase activity"/>
    <property type="evidence" value="ECO:0007669"/>
    <property type="project" value="InterPro"/>
</dbReference>
<dbReference type="InterPro" id="IPR042301">
    <property type="entry name" value="GH115_sf"/>
</dbReference>
<protein>
    <recommendedName>
        <fullName evidence="5">Protein kinase domain-containing protein</fullName>
    </recommendedName>
</protein>
<feature type="region of interest" description="Disordered" evidence="3">
    <location>
        <begin position="663"/>
        <end position="689"/>
    </location>
</feature>
<dbReference type="PANTHER" id="PTHR37842:SF2">
    <property type="entry name" value="GYLCOSYL HYDROLASE 115 C-TERMINAL DOMAIN-CONTAINING PROTEIN"/>
    <property type="match status" value="1"/>
</dbReference>
<evidence type="ECO:0000256" key="2">
    <source>
        <dbReference type="PROSITE-ProRule" id="PRU10141"/>
    </source>
</evidence>
<dbReference type="Gene3D" id="1.10.510.10">
    <property type="entry name" value="Transferase(Phosphotransferase) domain 1"/>
    <property type="match status" value="1"/>
</dbReference>
<keyword evidence="2" id="KW-0547">Nucleotide-binding</keyword>
<organism evidence="6 7">
    <name type="scientific">Xylaria multiplex</name>
    <dbReference type="NCBI Taxonomy" id="323545"/>
    <lineage>
        <taxon>Eukaryota</taxon>
        <taxon>Fungi</taxon>
        <taxon>Dikarya</taxon>
        <taxon>Ascomycota</taxon>
        <taxon>Pezizomycotina</taxon>
        <taxon>Sordariomycetes</taxon>
        <taxon>Xylariomycetidae</taxon>
        <taxon>Xylariales</taxon>
        <taxon>Xylariaceae</taxon>
        <taxon>Xylaria</taxon>
    </lineage>
</organism>
<name>A0A7C8MQP1_9PEZI</name>
<dbReference type="InterPro" id="IPR000719">
    <property type="entry name" value="Prot_kinase_dom"/>
</dbReference>
<dbReference type="PANTHER" id="PTHR37842">
    <property type="match status" value="1"/>
</dbReference>
<dbReference type="Pfam" id="PF17829">
    <property type="entry name" value="GH115_C"/>
    <property type="match status" value="1"/>
</dbReference>
<evidence type="ECO:0000256" key="1">
    <source>
        <dbReference type="ARBA" id="ARBA00022801"/>
    </source>
</evidence>
<dbReference type="Pfam" id="PF15979">
    <property type="entry name" value="Glyco_hydro_115"/>
    <property type="match status" value="1"/>
</dbReference>
<dbReference type="InterPro" id="IPR029018">
    <property type="entry name" value="Hex-like_dom2"/>
</dbReference>
<feature type="binding site" evidence="2">
    <location>
        <position position="994"/>
    </location>
    <ligand>
        <name>ATP</name>
        <dbReference type="ChEBI" id="CHEBI:30616"/>
    </ligand>
</feature>
<dbReference type="EMBL" id="WUBL01000014">
    <property type="protein sequence ID" value="KAF2971272.1"/>
    <property type="molecule type" value="Genomic_DNA"/>
</dbReference>
<dbReference type="PROSITE" id="PS00107">
    <property type="entry name" value="PROTEIN_KINASE_ATP"/>
    <property type="match status" value="1"/>
</dbReference>
<feature type="domain" description="Protein kinase" evidence="5">
    <location>
        <begin position="961"/>
        <end position="1262"/>
    </location>
</feature>
<dbReference type="GO" id="GO:0016787">
    <property type="term" value="F:hydrolase activity"/>
    <property type="evidence" value="ECO:0007669"/>
    <property type="project" value="UniProtKB-KW"/>
</dbReference>
<evidence type="ECO:0000256" key="4">
    <source>
        <dbReference type="SAM" id="SignalP"/>
    </source>
</evidence>
<feature type="chain" id="PRO_5028832643" description="Protein kinase domain-containing protein" evidence="4">
    <location>
        <begin position="17"/>
        <end position="1293"/>
    </location>
</feature>
<comment type="caution">
    <text evidence="6">The sequence shown here is derived from an EMBL/GenBank/DDBJ whole genome shotgun (WGS) entry which is preliminary data.</text>
</comment>
<dbReference type="Gene3D" id="3.30.379.10">
    <property type="entry name" value="Chitobiase/beta-hexosaminidase domain 2-like"/>
    <property type="match status" value="1"/>
</dbReference>
<dbReference type="Gene3D" id="3.20.20.520">
    <property type="entry name" value="Glycosyl hydrolase family 115"/>
    <property type="match status" value="1"/>
</dbReference>
<dbReference type="PROSITE" id="PS50011">
    <property type="entry name" value="PROTEIN_KINASE_DOM"/>
    <property type="match status" value="1"/>
</dbReference>
<keyword evidence="4" id="KW-0732">Signal</keyword>
<dbReference type="SUPFAM" id="SSF55545">
    <property type="entry name" value="beta-N-acetylhexosaminidase-like domain"/>
    <property type="match status" value="1"/>
</dbReference>
<sequence>MRLSRVLCLNFPLVYGLLENSIVSFESAEGSVSLHDASIVYGADDPVGVEIAAESLAEDLEAITGTRPSVIKIEGGTPIECSNCTDSAIIVATVDSYLVGAIVQAGKLDVSSIDGKWESYQTSIVDEPISGIKRAFVIAGSDKRGAMFGIYTLSEQCGQSPFHWWVDVPATKHEEIYAIPGNTTFGPPSVQYRGLFINDEAPGLTGWWSKTHGVEHQPIDTEFYKHVFDMLLRLKGNFIWPSMWKSFVYKPGNVFFTDDPGNMQLADDYGIVVSTSHHEPMQKATNEWNGTIEGPWDWEKNKANVTAFMDDGARRAMKNETYFTLGMRGEGDGPIEADDPVAVLEDVFKTQREILSKYYGNESDAKQVWTIYKEVATYYAAGLIPPDDVTLMFTDDNWGNIQRLPLANETERAGGVGMYYHLEYVGTPKSYKWQNTNHLAKVYKELYQAYQRGVDRIWVINIADIKPLEMPFGFIMDLAWNTSSIDFDTIPNYLEAFASREFGSEHASEISEVLIEQSRLIGRRKYESIQSNTYSVVNYHESERVLSEWQALVDKVLFILDQLPEGRKDAYWHHVQYPISSGQAYYSTILGLGKNQQIGFERRNSANALADQVRADFDRDFELTEKYDSIANAGMIGLSRLEMLYLAYGTLRSDKTHRTRSETWVFSPKGGGSAQEQARSEPAGFGSAPTTGKFSPTLPIIDPYGKGTWTVDLFHRGDYRIPIKWEVDLPYDWITFTPSSGALSMNQSEQRVNISIDWSAVPEDMDENVGVRLNYDHPPWFDLIHLPVVNHKVPDGFVGFPETSGIISIEAPHFQRKSEGNVTFQHIPYLGTRTNSGSLALRPYKGARVSEDVAKEAWAEYDIYLFDAVSSLTATVYVNGALDTDPTLLMRYSLTISDDGKPANFTRLLGDPAQPGDTPPNWRTTVADHVWVRNVTLGDADLQARLLVLEIQGYFETSSHWEYERLLGHGGYGLASLLVQKAEPGQNRQRIALKVALPASMGELRSEIMWLKKLHGAKHIVKILASCDNAAHPDQDESPLVEGQQPLPQTAFTSLAQIEGPVLALEYLENGDMLSLFRRMSVQDVHMPNRMLWSLYLCLIRACIGMAYPINSPVGTPSVLETIPADGTPPQGIKHNDIAIRNVMLGIGDGLHEHHIGHIFKLIDFGEAGTVDDPNLGPPQNLFTISEYVAFFINMADIGQRQPAMYKGFATRGGQLLPQTWGEPYPWLDPDLAGLIAECMYDDVTKRPTLQQALDRARHAVLNKTADSFPEPEEETDRAIMDFLQEFVLNCGP</sequence>
<dbReference type="Gene3D" id="2.60.120.1620">
    <property type="match status" value="1"/>
</dbReference>
<dbReference type="InterPro" id="IPR041437">
    <property type="entry name" value="GH115_C"/>
</dbReference>
<dbReference type="InParanoid" id="A0A7C8MQP1"/>
<dbReference type="SUPFAM" id="SSF56112">
    <property type="entry name" value="Protein kinase-like (PK-like)"/>
    <property type="match status" value="1"/>
</dbReference>
<keyword evidence="2" id="KW-0067">ATP-binding</keyword>
<reference evidence="6 7" key="1">
    <citation type="submission" date="2019-12" db="EMBL/GenBank/DDBJ databases">
        <title>Draft genome sequence of the ascomycete Xylaria multiplex DSM 110363.</title>
        <authorList>
            <person name="Buettner E."/>
            <person name="Kellner H."/>
        </authorList>
    </citation>
    <scope>NUCLEOTIDE SEQUENCE [LARGE SCALE GENOMIC DNA]</scope>
    <source>
        <strain evidence="6 7">DSM 110363</strain>
    </source>
</reference>
<accession>A0A7C8MQP1</accession>